<dbReference type="EMBL" id="PXNP01000023">
    <property type="protein sequence ID" value="PSF10629.1"/>
    <property type="molecule type" value="Genomic_DNA"/>
</dbReference>
<protein>
    <submittedName>
        <fullName evidence="1">Uncharacterized protein</fullName>
    </submittedName>
</protein>
<reference evidence="1 2" key="1">
    <citation type="submission" date="2018-03" db="EMBL/GenBank/DDBJ databases">
        <title>Marinobacter brunus sp. nov., a marine bacterium of Gamma-proteobacteria isolated from the surface seawater of the South China Sea.</title>
        <authorList>
            <person name="Cheng H."/>
            <person name="Wu Y.-H."/>
            <person name="Xamxidin M."/>
            <person name="Xu X.-W."/>
        </authorList>
    </citation>
    <scope>NUCLEOTIDE SEQUENCE [LARGE SCALE GENOMIC DNA]</scope>
    <source>
        <strain evidence="1 2">NH169-3</strain>
    </source>
</reference>
<keyword evidence="2" id="KW-1185">Reference proteome</keyword>
<evidence type="ECO:0000313" key="1">
    <source>
        <dbReference type="EMBL" id="PSF10629.1"/>
    </source>
</evidence>
<proteinExistence type="predicted"/>
<gene>
    <name evidence="1" type="ORF">C7H09_06715</name>
</gene>
<dbReference type="OrthoDB" id="6369953at2"/>
<evidence type="ECO:0000313" key="2">
    <source>
        <dbReference type="Proteomes" id="UP000239866"/>
    </source>
</evidence>
<accession>A0A2T1KKG8</accession>
<name>A0A2T1KKG8_9GAMM</name>
<dbReference type="Proteomes" id="UP000239866">
    <property type="component" value="Unassembled WGS sequence"/>
</dbReference>
<dbReference type="AlphaFoldDB" id="A0A2T1KKG8"/>
<comment type="caution">
    <text evidence="1">The sequence shown here is derived from an EMBL/GenBank/DDBJ whole genome shotgun (WGS) entry which is preliminary data.</text>
</comment>
<dbReference type="RefSeq" id="WP_106761829.1">
    <property type="nucleotide sequence ID" value="NZ_PXNP01000023.1"/>
</dbReference>
<sequence>MILRLFIALLALNCIAFVVRAEASERPLSEPLRSERMLAERNEMVSVAETRQLQEWMAGDYEEDARQEALTAIGSRLISLGFSRAEKSGKTYASDPAMADHGFALLNEGACLNLRWKF</sequence>
<organism evidence="1 2">
    <name type="scientific">Marinobacter fuscus</name>
    <dbReference type="NCBI Taxonomy" id="2109942"/>
    <lineage>
        <taxon>Bacteria</taxon>
        <taxon>Pseudomonadati</taxon>
        <taxon>Pseudomonadota</taxon>
        <taxon>Gammaproteobacteria</taxon>
        <taxon>Pseudomonadales</taxon>
        <taxon>Marinobacteraceae</taxon>
        <taxon>Marinobacter</taxon>
    </lineage>
</organism>